<feature type="signal peptide" evidence="1">
    <location>
        <begin position="1"/>
        <end position="19"/>
    </location>
</feature>
<dbReference type="Proteomes" id="UP000245783">
    <property type="component" value="Unassembled WGS sequence"/>
</dbReference>
<name>A0A316VSD7_9BASI</name>
<dbReference type="InParanoid" id="A0A316VSD7"/>
<evidence type="ECO:0000259" key="2">
    <source>
        <dbReference type="Pfam" id="PF24808"/>
    </source>
</evidence>
<feature type="chain" id="PRO_5016308410" description="DUF7707 domain-containing protein" evidence="1">
    <location>
        <begin position="20"/>
        <end position="285"/>
    </location>
</feature>
<dbReference type="EMBL" id="KZ819415">
    <property type="protein sequence ID" value="PWN40507.1"/>
    <property type="molecule type" value="Genomic_DNA"/>
</dbReference>
<dbReference type="AlphaFoldDB" id="A0A316VSD7"/>
<gene>
    <name evidence="3" type="ORF">IE81DRAFT_325509</name>
</gene>
<keyword evidence="4" id="KW-1185">Reference proteome</keyword>
<feature type="domain" description="DUF7707" evidence="2">
    <location>
        <begin position="134"/>
        <end position="230"/>
    </location>
</feature>
<evidence type="ECO:0000313" key="3">
    <source>
        <dbReference type="EMBL" id="PWN40507.1"/>
    </source>
</evidence>
<dbReference type="GeneID" id="37036410"/>
<dbReference type="OrthoDB" id="1708823at2759"/>
<sequence length="285" mass="29330">MQLSFALALAGAGAVAVSAQNLTTYSMLAPATTPRILSTDTAFTPPVTSSASGTIPTPQATVKSFDWSSAASAAATSAANRTASSNFTLPSATATAPWVANLVVQQSNPYVFQQLDTTDLPTLNWNLANETVINREAICAQQTKFCATAGCAEEGAVIKENFCDVQNLGTRCTCDKGATNLSQYKWPVQFADCLNRATACGDACALPGGTTAARTACKKACQSNFRETCGLPGQYSANYAVNKQGDKPNLKMIQGGSAGDSANAVRTSVATLFAAAAVVAVVLAA</sequence>
<dbReference type="STRING" id="1522189.A0A316VSD7"/>
<evidence type="ECO:0000313" key="4">
    <source>
        <dbReference type="Proteomes" id="UP000245783"/>
    </source>
</evidence>
<dbReference type="RefSeq" id="XP_025367667.1">
    <property type="nucleotide sequence ID" value="XM_025514540.1"/>
</dbReference>
<dbReference type="InterPro" id="IPR056124">
    <property type="entry name" value="DUF7707"/>
</dbReference>
<keyword evidence="1" id="KW-0732">Signal</keyword>
<protein>
    <recommendedName>
        <fullName evidence="2">DUF7707 domain-containing protein</fullName>
    </recommendedName>
</protein>
<dbReference type="Pfam" id="PF24808">
    <property type="entry name" value="DUF7707"/>
    <property type="match status" value="1"/>
</dbReference>
<accession>A0A316VSD7</accession>
<reference evidence="3 4" key="1">
    <citation type="journal article" date="2018" name="Mol. Biol. Evol.">
        <title>Broad Genomic Sampling Reveals a Smut Pathogenic Ancestry of the Fungal Clade Ustilaginomycotina.</title>
        <authorList>
            <person name="Kijpornyongpan T."/>
            <person name="Mondo S.J."/>
            <person name="Barry K."/>
            <person name="Sandor L."/>
            <person name="Lee J."/>
            <person name="Lipzen A."/>
            <person name="Pangilinan J."/>
            <person name="LaButti K."/>
            <person name="Hainaut M."/>
            <person name="Henrissat B."/>
            <person name="Grigoriev I.V."/>
            <person name="Spatafora J.W."/>
            <person name="Aime M.C."/>
        </authorList>
    </citation>
    <scope>NUCLEOTIDE SEQUENCE [LARGE SCALE GENOMIC DNA]</scope>
    <source>
        <strain evidence="3 4">MCA 4658</strain>
    </source>
</reference>
<proteinExistence type="predicted"/>
<evidence type="ECO:0000256" key="1">
    <source>
        <dbReference type="SAM" id="SignalP"/>
    </source>
</evidence>
<organism evidence="3 4">
    <name type="scientific">Ceraceosorus guamensis</name>
    <dbReference type="NCBI Taxonomy" id="1522189"/>
    <lineage>
        <taxon>Eukaryota</taxon>
        <taxon>Fungi</taxon>
        <taxon>Dikarya</taxon>
        <taxon>Basidiomycota</taxon>
        <taxon>Ustilaginomycotina</taxon>
        <taxon>Exobasidiomycetes</taxon>
        <taxon>Ceraceosorales</taxon>
        <taxon>Ceraceosoraceae</taxon>
        <taxon>Ceraceosorus</taxon>
    </lineage>
</organism>